<comment type="subunit">
    <text evidence="13">Homodimer.</text>
</comment>
<dbReference type="Gene3D" id="3.30.930.10">
    <property type="entry name" value="Bira Bifunctional Protein, Domain 2"/>
    <property type="match status" value="1"/>
</dbReference>
<keyword evidence="8 13" id="KW-0067">ATP-binding</keyword>
<dbReference type="InterPro" id="IPR002314">
    <property type="entry name" value="aa-tRNA-synt_IIb"/>
</dbReference>
<dbReference type="InterPro" id="IPR047246">
    <property type="entry name" value="ThrRS_anticodon"/>
</dbReference>
<accession>A0A1Y5FB42</accession>
<comment type="subcellular location">
    <subcellularLocation>
        <location evidence="13">Cytoplasm</location>
    </subcellularLocation>
</comment>
<dbReference type="PROSITE" id="PS50862">
    <property type="entry name" value="AA_TRNA_LIGASE_II"/>
    <property type="match status" value="1"/>
</dbReference>
<comment type="caution">
    <text evidence="15">The sequence shown here is derived from an EMBL/GenBank/DDBJ whole genome shotgun (WGS) entry which is preliminary data.</text>
</comment>
<dbReference type="GO" id="GO:0005524">
    <property type="term" value="F:ATP binding"/>
    <property type="evidence" value="ECO:0007669"/>
    <property type="project" value="UniProtKB-UniRule"/>
</dbReference>
<evidence type="ECO:0000256" key="2">
    <source>
        <dbReference type="ARBA" id="ARBA00022490"/>
    </source>
</evidence>
<name>A0A1Y5FB42_9BACT</name>
<evidence type="ECO:0000256" key="13">
    <source>
        <dbReference type="HAMAP-Rule" id="MF_00184"/>
    </source>
</evidence>
<evidence type="ECO:0000256" key="6">
    <source>
        <dbReference type="ARBA" id="ARBA00022741"/>
    </source>
</evidence>
<dbReference type="InterPro" id="IPR002320">
    <property type="entry name" value="Thr-tRNA-ligase_IIa"/>
</dbReference>
<dbReference type="FunFam" id="3.40.50.800:FF:000001">
    <property type="entry name" value="Threonine--tRNA ligase"/>
    <property type="match status" value="1"/>
</dbReference>
<dbReference type="AlphaFoldDB" id="A0A1Y5FB42"/>
<sequence>METNDNLYKIRHSLAHILAQAVLEVRPGSKLGFGPPIENGFYYDFILTEPLHEDDFKDIEKRMKAIIKNKQVFEKEDLKFDDAMARLEAMGEPYKQEYAKELFEKHNLEYLTFFKNGSFVDMCEGPHVENTKKIHPGCFKLKSVAGAYWRGSSDNQMMTRIYAWAFETKEELKEHVAAYQEALKRDHKKLGKDLDLFHIDDEIGKGLPLWLPNGTVIRDELEKFMRELEFKDRFQRITTPCLTKVQLYEKTGHLPYYAEGMFPFMEVKENEQDGHHTNYVLRPMNCPHHHKVFDSRKRSYRDLPIRFAEYGNVFRYESAGSLSGLLRVRGMCMNDAHIYCAEDQIEEEFLKVMKMHETVYHTLGLHNFWMRLSTWDPEDPKGKEKYVDDPAAWESTQDKVRAAMVKSGLPFNEVKGEAAFYGPKIDFQMKTVTGREETISTNQLDFAVPERLGLTYTDKDNEQKTPYCIHRAPAGTHERFVAFLIEHFAGAFPTWLAPVQVMILPVSENVLDYCNDLIEALRDSFVRVEIDTSNDSFNKKIRTNSKKRIPNMLIIGDKEAEEGTVTLKRYGIQEQDQFSKEEFITMLMDKIKNRTLES</sequence>
<dbReference type="InterPro" id="IPR018163">
    <property type="entry name" value="Thr/Ala-tRNA-synth_IIc_edit"/>
</dbReference>
<keyword evidence="11 13" id="KW-0030">Aminoacyl-tRNA synthetase</keyword>
<dbReference type="Pfam" id="PF03129">
    <property type="entry name" value="HGTP_anticodon"/>
    <property type="match status" value="1"/>
</dbReference>
<dbReference type="NCBIfam" id="TIGR00418">
    <property type="entry name" value="thrS"/>
    <property type="match status" value="1"/>
</dbReference>
<feature type="binding site" evidence="13">
    <location>
        <position position="470"/>
    </location>
    <ligand>
        <name>Zn(2+)</name>
        <dbReference type="ChEBI" id="CHEBI:29105"/>
        <note>catalytic</note>
    </ligand>
</feature>
<keyword evidence="3 13" id="KW-0820">tRNA-binding</keyword>
<evidence type="ECO:0000256" key="9">
    <source>
        <dbReference type="ARBA" id="ARBA00022884"/>
    </source>
</evidence>
<evidence type="ECO:0000256" key="8">
    <source>
        <dbReference type="ARBA" id="ARBA00022840"/>
    </source>
</evidence>
<dbReference type="Gene3D" id="3.30.980.10">
    <property type="entry name" value="Threonyl-trna Synthetase, Chain A, domain 2"/>
    <property type="match status" value="1"/>
</dbReference>
<evidence type="ECO:0000256" key="7">
    <source>
        <dbReference type="ARBA" id="ARBA00022833"/>
    </source>
</evidence>
<comment type="catalytic activity">
    <reaction evidence="12 13">
        <text>tRNA(Thr) + L-threonine + ATP = L-threonyl-tRNA(Thr) + AMP + diphosphate + H(+)</text>
        <dbReference type="Rhea" id="RHEA:24624"/>
        <dbReference type="Rhea" id="RHEA-COMP:9670"/>
        <dbReference type="Rhea" id="RHEA-COMP:9704"/>
        <dbReference type="ChEBI" id="CHEBI:15378"/>
        <dbReference type="ChEBI" id="CHEBI:30616"/>
        <dbReference type="ChEBI" id="CHEBI:33019"/>
        <dbReference type="ChEBI" id="CHEBI:57926"/>
        <dbReference type="ChEBI" id="CHEBI:78442"/>
        <dbReference type="ChEBI" id="CHEBI:78534"/>
        <dbReference type="ChEBI" id="CHEBI:456215"/>
        <dbReference type="EC" id="6.1.1.3"/>
    </reaction>
</comment>
<evidence type="ECO:0000313" key="15">
    <source>
        <dbReference type="EMBL" id="OUR98718.1"/>
    </source>
</evidence>
<evidence type="ECO:0000256" key="3">
    <source>
        <dbReference type="ARBA" id="ARBA00022555"/>
    </source>
</evidence>
<dbReference type="CDD" id="cd00771">
    <property type="entry name" value="ThrRS_core"/>
    <property type="match status" value="1"/>
</dbReference>
<dbReference type="PRINTS" id="PR01047">
    <property type="entry name" value="TRNASYNTHTHR"/>
</dbReference>
<evidence type="ECO:0000256" key="1">
    <source>
        <dbReference type="ARBA" id="ARBA00008226"/>
    </source>
</evidence>
<evidence type="ECO:0000256" key="10">
    <source>
        <dbReference type="ARBA" id="ARBA00022917"/>
    </source>
</evidence>
<proteinExistence type="inferred from homology"/>
<dbReference type="SUPFAM" id="SSF52954">
    <property type="entry name" value="Class II aaRS ABD-related"/>
    <property type="match status" value="1"/>
</dbReference>
<dbReference type="GO" id="GO:0000049">
    <property type="term" value="F:tRNA binding"/>
    <property type="evidence" value="ECO:0007669"/>
    <property type="project" value="UniProtKB-KW"/>
</dbReference>
<dbReference type="GO" id="GO:0004829">
    <property type="term" value="F:threonine-tRNA ligase activity"/>
    <property type="evidence" value="ECO:0007669"/>
    <property type="project" value="UniProtKB-UniRule"/>
</dbReference>
<dbReference type="SUPFAM" id="SSF55186">
    <property type="entry name" value="ThrRS/AlaRS common domain"/>
    <property type="match status" value="1"/>
</dbReference>
<evidence type="ECO:0000256" key="11">
    <source>
        <dbReference type="ARBA" id="ARBA00023146"/>
    </source>
</evidence>
<keyword evidence="6 13" id="KW-0547">Nucleotide-binding</keyword>
<keyword evidence="10 13" id="KW-0648">Protein biosynthesis</keyword>
<keyword evidence="4 13" id="KW-0436">Ligase</keyword>
<dbReference type="Proteomes" id="UP000196531">
    <property type="component" value="Unassembled WGS sequence"/>
</dbReference>
<reference evidence="16" key="1">
    <citation type="journal article" date="2017" name="Proc. Natl. Acad. Sci. U.S.A.">
        <title>Simulation of Deepwater Horizon oil plume reveals substrate specialization within a complex community of hydrocarbon-degraders.</title>
        <authorList>
            <person name="Hu P."/>
            <person name="Dubinsky E.A."/>
            <person name="Probst A.J."/>
            <person name="Wang J."/>
            <person name="Sieber C.M.K."/>
            <person name="Tom L.M."/>
            <person name="Gardinali P."/>
            <person name="Banfield J.F."/>
            <person name="Atlas R.M."/>
            <person name="Andersen G.L."/>
        </authorList>
    </citation>
    <scope>NUCLEOTIDE SEQUENCE [LARGE SCALE GENOMIC DNA]</scope>
</reference>
<dbReference type="Gene3D" id="3.30.54.20">
    <property type="match status" value="1"/>
</dbReference>
<evidence type="ECO:0000256" key="5">
    <source>
        <dbReference type="ARBA" id="ARBA00022723"/>
    </source>
</evidence>
<keyword evidence="2 13" id="KW-0963">Cytoplasm</keyword>
<dbReference type="EC" id="6.1.1.3" evidence="13"/>
<feature type="binding site" evidence="13">
    <location>
        <position position="286"/>
    </location>
    <ligand>
        <name>Zn(2+)</name>
        <dbReference type="ChEBI" id="CHEBI:29105"/>
        <note>catalytic</note>
    </ligand>
</feature>
<dbReference type="GO" id="GO:0046872">
    <property type="term" value="F:metal ion binding"/>
    <property type="evidence" value="ECO:0007669"/>
    <property type="project" value="UniProtKB-KW"/>
</dbReference>
<comment type="cofactor">
    <cofactor evidence="13">
        <name>Zn(2+)</name>
        <dbReference type="ChEBI" id="CHEBI:29105"/>
    </cofactor>
    <text evidence="13">Binds 1 zinc ion per subunit.</text>
</comment>
<dbReference type="InterPro" id="IPR012947">
    <property type="entry name" value="tRNA_SAD"/>
</dbReference>
<comment type="caution">
    <text evidence="13">Lacks conserved residue(s) required for the propagation of feature annotation.</text>
</comment>
<gene>
    <name evidence="13" type="primary">thrS</name>
    <name evidence="15" type="ORF">A9Q84_04710</name>
</gene>
<dbReference type="GO" id="GO:0005737">
    <property type="term" value="C:cytoplasm"/>
    <property type="evidence" value="ECO:0007669"/>
    <property type="project" value="UniProtKB-SubCell"/>
</dbReference>
<evidence type="ECO:0000259" key="14">
    <source>
        <dbReference type="PROSITE" id="PS50862"/>
    </source>
</evidence>
<keyword evidence="5 13" id="KW-0479">Metal-binding</keyword>
<evidence type="ECO:0000313" key="16">
    <source>
        <dbReference type="Proteomes" id="UP000196531"/>
    </source>
</evidence>
<protein>
    <recommendedName>
        <fullName evidence="13">Threonine--tRNA ligase</fullName>
        <ecNumber evidence="13">6.1.1.3</ecNumber>
    </recommendedName>
    <alternativeName>
        <fullName evidence="13">Threonyl-tRNA synthetase</fullName>
        <shortName evidence="13">ThrRS</shortName>
    </alternativeName>
</protein>
<feature type="binding site" evidence="13">
    <location>
        <position position="337"/>
    </location>
    <ligand>
        <name>Zn(2+)</name>
        <dbReference type="ChEBI" id="CHEBI:29105"/>
        <note>catalytic</note>
    </ligand>
</feature>
<evidence type="ECO:0000256" key="4">
    <source>
        <dbReference type="ARBA" id="ARBA00022598"/>
    </source>
</evidence>
<evidence type="ECO:0000256" key="12">
    <source>
        <dbReference type="ARBA" id="ARBA00049515"/>
    </source>
</evidence>
<dbReference type="SUPFAM" id="SSF55681">
    <property type="entry name" value="Class II aaRS and biotin synthetases"/>
    <property type="match status" value="1"/>
</dbReference>
<comment type="similarity">
    <text evidence="1 13">Belongs to the class-II aminoacyl-tRNA synthetase family.</text>
</comment>
<keyword evidence="9 13" id="KW-0694">RNA-binding</keyword>
<organism evidence="15 16">
    <name type="scientific">Halobacteriovorax marinus</name>
    <dbReference type="NCBI Taxonomy" id="97084"/>
    <lineage>
        <taxon>Bacteria</taxon>
        <taxon>Pseudomonadati</taxon>
        <taxon>Bdellovibrionota</taxon>
        <taxon>Bacteriovoracia</taxon>
        <taxon>Bacteriovoracales</taxon>
        <taxon>Halobacteriovoraceae</taxon>
        <taxon>Halobacteriovorax</taxon>
    </lineage>
</organism>
<dbReference type="GO" id="GO:0006435">
    <property type="term" value="P:threonyl-tRNA aminoacylation"/>
    <property type="evidence" value="ECO:0007669"/>
    <property type="project" value="UniProtKB-UniRule"/>
</dbReference>
<dbReference type="Pfam" id="PF00587">
    <property type="entry name" value="tRNA-synt_2b"/>
    <property type="match status" value="1"/>
</dbReference>
<dbReference type="CDD" id="cd00860">
    <property type="entry name" value="ThrRS_anticodon"/>
    <property type="match status" value="1"/>
</dbReference>
<dbReference type="InterPro" id="IPR036621">
    <property type="entry name" value="Anticodon-bd_dom_sf"/>
</dbReference>
<dbReference type="PANTHER" id="PTHR11451">
    <property type="entry name" value="THREONINE-TRNA LIGASE"/>
    <property type="match status" value="1"/>
</dbReference>
<dbReference type="EMBL" id="MAAO01000004">
    <property type="protein sequence ID" value="OUR98718.1"/>
    <property type="molecule type" value="Genomic_DNA"/>
</dbReference>
<dbReference type="InterPro" id="IPR004154">
    <property type="entry name" value="Anticodon-bd"/>
</dbReference>
<dbReference type="FunFam" id="3.30.930.10:FF:000002">
    <property type="entry name" value="Threonine--tRNA ligase"/>
    <property type="match status" value="1"/>
</dbReference>
<dbReference type="HAMAP" id="MF_00184">
    <property type="entry name" value="Thr_tRNA_synth"/>
    <property type="match status" value="1"/>
</dbReference>
<dbReference type="InterPro" id="IPR033728">
    <property type="entry name" value="ThrRS_core"/>
</dbReference>
<keyword evidence="7 13" id="KW-0862">Zinc</keyword>
<feature type="domain" description="Aminoacyl-transfer RNA synthetases class-II family profile" evidence="14">
    <location>
        <begin position="212"/>
        <end position="493"/>
    </location>
</feature>
<dbReference type="SMART" id="SM00863">
    <property type="entry name" value="tRNA_SAD"/>
    <property type="match status" value="1"/>
</dbReference>
<dbReference type="Pfam" id="PF07973">
    <property type="entry name" value="tRNA_SAD"/>
    <property type="match status" value="1"/>
</dbReference>
<dbReference type="Gene3D" id="3.40.50.800">
    <property type="entry name" value="Anticodon-binding domain"/>
    <property type="match status" value="1"/>
</dbReference>
<dbReference type="InterPro" id="IPR045864">
    <property type="entry name" value="aa-tRNA-synth_II/BPL/LPL"/>
</dbReference>
<dbReference type="PANTHER" id="PTHR11451:SF56">
    <property type="entry name" value="THREONINE--TRNA LIGASE 1"/>
    <property type="match status" value="1"/>
</dbReference>
<dbReference type="InterPro" id="IPR006195">
    <property type="entry name" value="aa-tRNA-synth_II"/>
</dbReference>